<dbReference type="Gene3D" id="3.90.180.10">
    <property type="entry name" value="Medium-chain alcohol dehydrogenases, catalytic domain"/>
    <property type="match status" value="1"/>
</dbReference>
<comment type="caution">
    <text evidence="9">The sequence shown here is derived from an EMBL/GenBank/DDBJ whole genome shotgun (WGS) entry which is preliminary data.</text>
</comment>
<sequence length="342" mass="35289">MSTATAVPDTMRAAVLLAAGEVEMQQLPVPTPAPDEVLIRVGSVGVCGSDVHYYKHGRIGPFVVDSPLILGHECGGTIVAVGADVDAARIGQRVAIEPQRPCRVCAQCSAGRYNLCPDMKFYATPPIDGSFCKYVTIQAPFAHPVPDNLSDDEVALLEPLSVGIAANRKGNVIPGSKVLIAGGGPIGVIALQTALAFGAAEVVVSDPVAERRDLALTFGATGVLDAITEPPAEGYFDAFLDCCGIPSAVVSGLGALRGAGAAVLVGTGSDEMKLPIPTIQNGELIVTGIFRYTDTWPAAIHLVASGKVDLKRLVTGHFTLEESAAALESTTTPGALKSVVRP</sequence>
<dbReference type="SUPFAM" id="SSF50129">
    <property type="entry name" value="GroES-like"/>
    <property type="match status" value="1"/>
</dbReference>
<organism evidence="9 10">
    <name type="scientific">Nakamurella alba</name>
    <dbReference type="NCBI Taxonomy" id="2665158"/>
    <lineage>
        <taxon>Bacteria</taxon>
        <taxon>Bacillati</taxon>
        <taxon>Actinomycetota</taxon>
        <taxon>Actinomycetes</taxon>
        <taxon>Nakamurellales</taxon>
        <taxon>Nakamurellaceae</taxon>
        <taxon>Nakamurella</taxon>
    </lineage>
</organism>
<evidence type="ECO:0000259" key="7">
    <source>
        <dbReference type="Pfam" id="PF00107"/>
    </source>
</evidence>
<evidence type="ECO:0000256" key="6">
    <source>
        <dbReference type="RuleBase" id="RU361277"/>
    </source>
</evidence>
<keyword evidence="10" id="KW-1185">Reference proteome</keyword>
<name>A0A7K1FM57_9ACTN</name>
<evidence type="ECO:0000313" key="10">
    <source>
        <dbReference type="Proteomes" id="UP000460221"/>
    </source>
</evidence>
<dbReference type="InterPro" id="IPR011032">
    <property type="entry name" value="GroES-like_sf"/>
</dbReference>
<evidence type="ECO:0000256" key="3">
    <source>
        <dbReference type="ARBA" id="ARBA00022723"/>
    </source>
</evidence>
<dbReference type="InterPro" id="IPR013149">
    <property type="entry name" value="ADH-like_C"/>
</dbReference>
<dbReference type="Pfam" id="PF08240">
    <property type="entry name" value="ADH_N"/>
    <property type="match status" value="1"/>
</dbReference>
<feature type="domain" description="Alcohol dehydrogenase-like C-terminal" evidence="7">
    <location>
        <begin position="185"/>
        <end position="304"/>
    </location>
</feature>
<keyword evidence="4 6" id="KW-0862">Zinc</keyword>
<dbReference type="InterPro" id="IPR002328">
    <property type="entry name" value="ADH_Zn_CS"/>
</dbReference>
<evidence type="ECO:0000256" key="1">
    <source>
        <dbReference type="ARBA" id="ARBA00001947"/>
    </source>
</evidence>
<evidence type="ECO:0000313" key="9">
    <source>
        <dbReference type="EMBL" id="MTD15237.1"/>
    </source>
</evidence>
<feature type="domain" description="Alcohol dehydrogenase-like N-terminal" evidence="8">
    <location>
        <begin position="34"/>
        <end position="147"/>
    </location>
</feature>
<dbReference type="AlphaFoldDB" id="A0A7K1FM57"/>
<dbReference type="PANTHER" id="PTHR43161">
    <property type="entry name" value="SORBITOL DEHYDROGENASE"/>
    <property type="match status" value="1"/>
</dbReference>
<evidence type="ECO:0000259" key="8">
    <source>
        <dbReference type="Pfam" id="PF08240"/>
    </source>
</evidence>
<accession>A0A7K1FM57</accession>
<evidence type="ECO:0000256" key="2">
    <source>
        <dbReference type="ARBA" id="ARBA00008072"/>
    </source>
</evidence>
<dbReference type="PANTHER" id="PTHR43161:SF9">
    <property type="entry name" value="SORBITOL DEHYDROGENASE"/>
    <property type="match status" value="1"/>
</dbReference>
<dbReference type="InterPro" id="IPR036291">
    <property type="entry name" value="NAD(P)-bd_dom_sf"/>
</dbReference>
<dbReference type="Proteomes" id="UP000460221">
    <property type="component" value="Unassembled WGS sequence"/>
</dbReference>
<keyword evidence="3 6" id="KW-0479">Metal-binding</keyword>
<gene>
    <name evidence="9" type="ORF">GIS00_14945</name>
</gene>
<keyword evidence="5" id="KW-0560">Oxidoreductase</keyword>
<dbReference type="InterPro" id="IPR045306">
    <property type="entry name" value="SDH-like"/>
</dbReference>
<dbReference type="InterPro" id="IPR013154">
    <property type="entry name" value="ADH-like_N"/>
</dbReference>
<dbReference type="GO" id="GO:0008270">
    <property type="term" value="F:zinc ion binding"/>
    <property type="evidence" value="ECO:0007669"/>
    <property type="project" value="InterPro"/>
</dbReference>
<dbReference type="GO" id="GO:0016616">
    <property type="term" value="F:oxidoreductase activity, acting on the CH-OH group of donors, NAD or NADP as acceptor"/>
    <property type="evidence" value="ECO:0007669"/>
    <property type="project" value="InterPro"/>
</dbReference>
<dbReference type="SUPFAM" id="SSF51735">
    <property type="entry name" value="NAD(P)-binding Rossmann-fold domains"/>
    <property type="match status" value="1"/>
</dbReference>
<dbReference type="RefSeq" id="WP_154769189.1">
    <property type="nucleotide sequence ID" value="NZ_WLYK01000005.1"/>
</dbReference>
<evidence type="ECO:0000256" key="5">
    <source>
        <dbReference type="ARBA" id="ARBA00023002"/>
    </source>
</evidence>
<dbReference type="Pfam" id="PF00107">
    <property type="entry name" value="ADH_zinc_N"/>
    <property type="match status" value="1"/>
</dbReference>
<reference evidence="9 10" key="1">
    <citation type="submission" date="2019-11" db="EMBL/GenBank/DDBJ databases">
        <authorList>
            <person name="Jiang L.-Q."/>
        </authorList>
    </citation>
    <scope>NUCLEOTIDE SEQUENCE [LARGE SCALE GENOMIC DNA]</scope>
    <source>
        <strain evidence="9 10">YIM 132087</strain>
    </source>
</reference>
<proteinExistence type="inferred from homology"/>
<comment type="cofactor">
    <cofactor evidence="1 6">
        <name>Zn(2+)</name>
        <dbReference type="ChEBI" id="CHEBI:29105"/>
    </cofactor>
</comment>
<protein>
    <submittedName>
        <fullName evidence="9">Alcohol dehydrogenase catalytic domain-containing protein</fullName>
    </submittedName>
</protein>
<dbReference type="CDD" id="cd05285">
    <property type="entry name" value="sorbitol_DH"/>
    <property type="match status" value="1"/>
</dbReference>
<comment type="similarity">
    <text evidence="2 6">Belongs to the zinc-containing alcohol dehydrogenase family.</text>
</comment>
<evidence type="ECO:0000256" key="4">
    <source>
        <dbReference type="ARBA" id="ARBA00022833"/>
    </source>
</evidence>
<dbReference type="PROSITE" id="PS00059">
    <property type="entry name" value="ADH_ZINC"/>
    <property type="match status" value="1"/>
</dbReference>
<dbReference type="EMBL" id="WLYK01000005">
    <property type="protein sequence ID" value="MTD15237.1"/>
    <property type="molecule type" value="Genomic_DNA"/>
</dbReference>
<dbReference type="Gene3D" id="3.40.50.720">
    <property type="entry name" value="NAD(P)-binding Rossmann-like Domain"/>
    <property type="match status" value="1"/>
</dbReference>